<feature type="region of interest" description="Disordered" evidence="1">
    <location>
        <begin position="1"/>
        <end position="33"/>
    </location>
</feature>
<accession>A0A7S2V0M2</accession>
<evidence type="ECO:0000256" key="1">
    <source>
        <dbReference type="SAM" id="MobiDB-lite"/>
    </source>
</evidence>
<gene>
    <name evidence="2" type="ORF">FJAP1339_LOCUS4655</name>
</gene>
<name>A0A7S2V0M2_9STRA</name>
<dbReference type="AlphaFoldDB" id="A0A7S2V0M2"/>
<organism evidence="2">
    <name type="scientific">Fibrocapsa japonica</name>
    <dbReference type="NCBI Taxonomy" id="94617"/>
    <lineage>
        <taxon>Eukaryota</taxon>
        <taxon>Sar</taxon>
        <taxon>Stramenopiles</taxon>
        <taxon>Ochrophyta</taxon>
        <taxon>Raphidophyceae</taxon>
        <taxon>Chattonellales</taxon>
        <taxon>Chattonellaceae</taxon>
        <taxon>Fibrocapsa</taxon>
    </lineage>
</organism>
<dbReference type="EMBL" id="HBHR01009750">
    <property type="protein sequence ID" value="CAD9862130.1"/>
    <property type="molecule type" value="Transcribed_RNA"/>
</dbReference>
<sequence length="136" mass="14452">MANNKSVEQQQKAMAEGAGGTPNSQGGTGGEPISLEVVESTLDGLTTANSRLAEGVANLLAQVSLISERGNARFERLETQFSLTLQTLAMIIEGTQADAAQANVQTIQAVMQQVDDNFSELPMNMNMNLVLLKPKC</sequence>
<evidence type="ECO:0000313" key="2">
    <source>
        <dbReference type="EMBL" id="CAD9862130.1"/>
    </source>
</evidence>
<feature type="compositionally biased region" description="Polar residues" evidence="1">
    <location>
        <begin position="1"/>
        <end position="12"/>
    </location>
</feature>
<proteinExistence type="predicted"/>
<reference evidence="2" key="1">
    <citation type="submission" date="2021-01" db="EMBL/GenBank/DDBJ databases">
        <authorList>
            <person name="Corre E."/>
            <person name="Pelletier E."/>
            <person name="Niang G."/>
            <person name="Scheremetjew M."/>
            <person name="Finn R."/>
            <person name="Kale V."/>
            <person name="Holt S."/>
            <person name="Cochrane G."/>
            <person name="Meng A."/>
            <person name="Brown T."/>
            <person name="Cohen L."/>
        </authorList>
    </citation>
    <scope>NUCLEOTIDE SEQUENCE</scope>
    <source>
        <strain evidence="2">CCMP1661</strain>
    </source>
</reference>
<protein>
    <submittedName>
        <fullName evidence="2">Uncharacterized protein</fullName>
    </submittedName>
</protein>